<feature type="transmembrane region" description="Helical" evidence="1">
    <location>
        <begin position="105"/>
        <end position="131"/>
    </location>
</feature>
<feature type="transmembrane region" description="Helical" evidence="1">
    <location>
        <begin position="166"/>
        <end position="183"/>
    </location>
</feature>
<sequence length="233" mass="23952">MLKQLADRLSHPGQGHPRGLRIGAIILVMLCAIGGGTLSLAPLVWTDSTTFVSSALATLNTGSLQLHAGRGAGYVALLAGLFAAGGTMTAAVLAQQVAWCASMGLMAFVVVRMLPLGYALFVMALAFYPGLQLFNNLILAESLYASTLVAALCLIVLATTSKRPRMACLLLAVAITLTAMAALLKAQGIPVFAAVGAISLWIAWRQRSSITAAVVVMSLAAASVVLAASLGTK</sequence>
<evidence type="ECO:0008006" key="4">
    <source>
        <dbReference type="Google" id="ProtNLM"/>
    </source>
</evidence>
<feature type="transmembrane region" description="Helical" evidence="1">
    <location>
        <begin position="189"/>
        <end position="204"/>
    </location>
</feature>
<accession>A0A844B5R1</accession>
<evidence type="ECO:0000313" key="2">
    <source>
        <dbReference type="EMBL" id="MRD46837.1"/>
    </source>
</evidence>
<comment type="caution">
    <text evidence="2">The sequence shown here is derived from an EMBL/GenBank/DDBJ whole genome shotgun (WGS) entry which is preliminary data.</text>
</comment>
<evidence type="ECO:0000313" key="3">
    <source>
        <dbReference type="Proteomes" id="UP000487350"/>
    </source>
</evidence>
<feature type="transmembrane region" description="Helical" evidence="1">
    <location>
        <begin position="137"/>
        <end position="159"/>
    </location>
</feature>
<name>A0A844B5R1_9BURK</name>
<dbReference type="RefSeq" id="WP_153584173.1">
    <property type="nucleotide sequence ID" value="NZ_WJBU01000005.1"/>
</dbReference>
<keyword evidence="3" id="KW-1185">Reference proteome</keyword>
<dbReference type="EMBL" id="WJBU01000005">
    <property type="protein sequence ID" value="MRD46837.1"/>
    <property type="molecule type" value="Genomic_DNA"/>
</dbReference>
<proteinExistence type="predicted"/>
<keyword evidence="1" id="KW-0472">Membrane</keyword>
<dbReference type="Proteomes" id="UP000487350">
    <property type="component" value="Unassembled WGS sequence"/>
</dbReference>
<feature type="transmembrane region" description="Helical" evidence="1">
    <location>
        <begin position="72"/>
        <end position="93"/>
    </location>
</feature>
<feature type="transmembrane region" description="Helical" evidence="1">
    <location>
        <begin position="20"/>
        <end position="45"/>
    </location>
</feature>
<organism evidence="2 3">
    <name type="scientific">Caenimonas koreensis DSM 17982</name>
    <dbReference type="NCBI Taxonomy" id="1121255"/>
    <lineage>
        <taxon>Bacteria</taxon>
        <taxon>Pseudomonadati</taxon>
        <taxon>Pseudomonadota</taxon>
        <taxon>Betaproteobacteria</taxon>
        <taxon>Burkholderiales</taxon>
        <taxon>Comamonadaceae</taxon>
        <taxon>Caenimonas</taxon>
    </lineage>
</organism>
<reference evidence="2 3" key="1">
    <citation type="submission" date="2019-11" db="EMBL/GenBank/DDBJ databases">
        <title>Caenimonas koreensis gen. nov., sp. nov., isolated from activated sludge.</title>
        <authorList>
            <person name="Seung H.R."/>
        </authorList>
    </citation>
    <scope>NUCLEOTIDE SEQUENCE [LARGE SCALE GENOMIC DNA]</scope>
    <source>
        <strain evidence="2 3">EMB320</strain>
    </source>
</reference>
<keyword evidence="1" id="KW-0812">Transmembrane</keyword>
<keyword evidence="1" id="KW-1133">Transmembrane helix</keyword>
<gene>
    <name evidence="2" type="ORF">GHT07_06090</name>
</gene>
<evidence type="ECO:0000256" key="1">
    <source>
        <dbReference type="SAM" id="Phobius"/>
    </source>
</evidence>
<dbReference type="AlphaFoldDB" id="A0A844B5R1"/>
<feature type="transmembrane region" description="Helical" evidence="1">
    <location>
        <begin position="211"/>
        <end position="230"/>
    </location>
</feature>
<protein>
    <recommendedName>
        <fullName evidence="4">Dolichyl-phosphate-mannose-protein mannosyltransferase</fullName>
    </recommendedName>
</protein>